<evidence type="ECO:0000256" key="4">
    <source>
        <dbReference type="ARBA" id="ARBA00022833"/>
    </source>
</evidence>
<dbReference type="GO" id="GO:0008270">
    <property type="term" value="F:zinc ion binding"/>
    <property type="evidence" value="ECO:0007669"/>
    <property type="project" value="InterPro"/>
</dbReference>
<evidence type="ECO:0000256" key="1">
    <source>
        <dbReference type="ARBA" id="ARBA00001947"/>
    </source>
</evidence>
<gene>
    <name evidence="9" type="primary">mscR</name>
    <name evidence="9" type="ORF">PA7_42970</name>
</gene>
<dbReference type="InterPro" id="IPR013154">
    <property type="entry name" value="ADH-like_N"/>
</dbReference>
<evidence type="ECO:0000259" key="7">
    <source>
        <dbReference type="Pfam" id="PF00107"/>
    </source>
</evidence>
<dbReference type="GO" id="GO:0016491">
    <property type="term" value="F:oxidoreductase activity"/>
    <property type="evidence" value="ECO:0007669"/>
    <property type="project" value="UniProtKB-KW"/>
</dbReference>
<comment type="caution">
    <text evidence="9">The sequence shown here is derived from an EMBL/GenBank/DDBJ whole genome shotgun (WGS) entry which is preliminary data.</text>
</comment>
<dbReference type="PANTHER" id="PTHR43350:SF21">
    <property type="entry name" value="S-NITROSOMYCOTHIOL REDUCTASE MSCR"/>
    <property type="match status" value="1"/>
</dbReference>
<keyword evidence="10" id="KW-1185">Reference proteome</keyword>
<evidence type="ECO:0000256" key="3">
    <source>
        <dbReference type="ARBA" id="ARBA00022723"/>
    </source>
</evidence>
<keyword evidence="4 6" id="KW-0862">Zinc</keyword>
<dbReference type="Gene3D" id="3.90.180.10">
    <property type="entry name" value="Medium-chain alcohol dehydrogenases, catalytic domain"/>
    <property type="match status" value="1"/>
</dbReference>
<comment type="similarity">
    <text evidence="2 6">Belongs to the zinc-containing alcohol dehydrogenase family.</text>
</comment>
<dbReference type="InterPro" id="IPR002328">
    <property type="entry name" value="ADH_Zn_CS"/>
</dbReference>
<reference evidence="9 10" key="1">
    <citation type="submission" date="2019-07" db="EMBL/GenBank/DDBJ databases">
        <title>Whole genome shotgun sequence of Pseudonocardia asaccharolytica NBRC 16224.</title>
        <authorList>
            <person name="Hosoyama A."/>
            <person name="Uohara A."/>
            <person name="Ohji S."/>
            <person name="Ichikawa N."/>
        </authorList>
    </citation>
    <scope>NUCLEOTIDE SEQUENCE [LARGE SCALE GENOMIC DNA]</scope>
    <source>
        <strain evidence="9 10">NBRC 16224</strain>
    </source>
</reference>
<dbReference type="Pfam" id="PF00107">
    <property type="entry name" value="ADH_zinc_N"/>
    <property type="match status" value="1"/>
</dbReference>
<dbReference type="STRING" id="1123024.GCA_000423625_04393"/>
<dbReference type="PROSITE" id="PS00059">
    <property type="entry name" value="ADH_ZINC"/>
    <property type="match status" value="1"/>
</dbReference>
<dbReference type="Proteomes" id="UP000321328">
    <property type="component" value="Unassembled WGS sequence"/>
</dbReference>
<dbReference type="RefSeq" id="WP_028931626.1">
    <property type="nucleotide sequence ID" value="NZ_AUII01000032.1"/>
</dbReference>
<protein>
    <submittedName>
        <fullName evidence="9">S-(Hydroxymethyl)mycothiol dehydrogenase</fullName>
    </submittedName>
</protein>
<keyword evidence="5" id="KW-0560">Oxidoreductase</keyword>
<name>A0A511D6P5_9PSEU</name>
<feature type="domain" description="Alcohol dehydrogenase-like N-terminal" evidence="8">
    <location>
        <begin position="28"/>
        <end position="125"/>
    </location>
</feature>
<organism evidence="9 10">
    <name type="scientific">Pseudonocardia asaccharolytica DSM 44247 = NBRC 16224</name>
    <dbReference type="NCBI Taxonomy" id="1123024"/>
    <lineage>
        <taxon>Bacteria</taxon>
        <taxon>Bacillati</taxon>
        <taxon>Actinomycetota</taxon>
        <taxon>Actinomycetes</taxon>
        <taxon>Pseudonocardiales</taxon>
        <taxon>Pseudonocardiaceae</taxon>
        <taxon>Pseudonocardia</taxon>
    </lineage>
</organism>
<proteinExistence type="inferred from homology"/>
<dbReference type="SUPFAM" id="SSF50129">
    <property type="entry name" value="GroES-like"/>
    <property type="match status" value="1"/>
</dbReference>
<evidence type="ECO:0000313" key="9">
    <source>
        <dbReference type="EMBL" id="GEL20460.1"/>
    </source>
</evidence>
<dbReference type="OrthoDB" id="3265141at2"/>
<comment type="cofactor">
    <cofactor evidence="1 6">
        <name>Zn(2+)</name>
        <dbReference type="ChEBI" id="CHEBI:29105"/>
    </cofactor>
</comment>
<dbReference type="Gene3D" id="3.40.50.720">
    <property type="entry name" value="NAD(P)-binding Rossmann-like Domain"/>
    <property type="match status" value="1"/>
</dbReference>
<dbReference type="InterPro" id="IPR036291">
    <property type="entry name" value="NAD(P)-bd_dom_sf"/>
</dbReference>
<dbReference type="PANTHER" id="PTHR43350">
    <property type="entry name" value="NAD-DEPENDENT ALCOHOL DEHYDROGENASE"/>
    <property type="match status" value="1"/>
</dbReference>
<sequence length="337" mass="34339">MAQLVRGVVGSAAGGPCWVEEILVPDPGPGEVVVRVLACGICRMDLQPPDLGSGHPILLGHEAAGVVESVGPDVDATEPGDVVVLGRSGEVPPRTRSMLLDGRTLTPALGVGAFAEKVLVHVGQCRVLEPAAGPRIAALLDDGVPGATGRSLGTAGQVGGPGLVAERYRAAGATRTVPAAAVVAVDVDPLKLGWARQLGATHVINARERDPDRAIMEITDGFGADLIVNAVGCPEIWEQPFLVADPSHTLVLVGAPEAGLIECGDGASLPSLSSPSSLPVLDLGLLLDMLLAGELPTQRFVAGAAGPDAVAEAFTRMQKGELPRPVVAMSSTLEPLT</sequence>
<dbReference type="SUPFAM" id="SSF51735">
    <property type="entry name" value="NAD(P)-binding Rossmann-fold domains"/>
    <property type="match status" value="1"/>
</dbReference>
<dbReference type="InterPro" id="IPR013149">
    <property type="entry name" value="ADH-like_C"/>
</dbReference>
<feature type="domain" description="Alcohol dehydrogenase-like C-terminal" evidence="7">
    <location>
        <begin position="180"/>
        <end position="260"/>
    </location>
</feature>
<evidence type="ECO:0000256" key="2">
    <source>
        <dbReference type="ARBA" id="ARBA00008072"/>
    </source>
</evidence>
<evidence type="ECO:0000256" key="5">
    <source>
        <dbReference type="ARBA" id="ARBA00023002"/>
    </source>
</evidence>
<evidence type="ECO:0000256" key="6">
    <source>
        <dbReference type="RuleBase" id="RU361277"/>
    </source>
</evidence>
<dbReference type="AlphaFoldDB" id="A0A511D6P5"/>
<dbReference type="InterPro" id="IPR011032">
    <property type="entry name" value="GroES-like_sf"/>
</dbReference>
<keyword evidence="3 6" id="KW-0479">Metal-binding</keyword>
<evidence type="ECO:0000259" key="8">
    <source>
        <dbReference type="Pfam" id="PF08240"/>
    </source>
</evidence>
<evidence type="ECO:0000313" key="10">
    <source>
        <dbReference type="Proteomes" id="UP000321328"/>
    </source>
</evidence>
<accession>A0A511D6P5</accession>
<dbReference type="EMBL" id="BJVI01000072">
    <property type="protein sequence ID" value="GEL20460.1"/>
    <property type="molecule type" value="Genomic_DNA"/>
</dbReference>
<dbReference type="Pfam" id="PF08240">
    <property type="entry name" value="ADH_N"/>
    <property type="match status" value="1"/>
</dbReference>